<dbReference type="GO" id="GO:0006508">
    <property type="term" value="P:proteolysis"/>
    <property type="evidence" value="ECO:0007669"/>
    <property type="project" value="UniProtKB-KW"/>
</dbReference>
<dbReference type="InterPro" id="IPR043128">
    <property type="entry name" value="Rev_trsase/Diguanyl_cyclase"/>
</dbReference>
<evidence type="ECO:0000256" key="5">
    <source>
        <dbReference type="ARBA" id="ARBA00022750"/>
    </source>
</evidence>
<keyword evidence="6" id="KW-0255">Endonuclease</keyword>
<dbReference type="Pfam" id="PF17917">
    <property type="entry name" value="RT_RNaseH"/>
    <property type="match status" value="1"/>
</dbReference>
<dbReference type="RefSeq" id="XP_027614916.1">
    <property type="nucleotide sequence ID" value="XM_027759115.1"/>
</dbReference>
<dbReference type="Proteomes" id="UP000287166">
    <property type="component" value="Unassembled WGS sequence"/>
</dbReference>
<accession>A0A401GP55</accession>
<keyword evidence="1" id="KW-0645">Protease</keyword>
<keyword evidence="3" id="KW-0548">Nucleotidyltransferase</keyword>
<proteinExistence type="predicted"/>
<dbReference type="GeneID" id="38780920"/>
<dbReference type="SUPFAM" id="SSF56672">
    <property type="entry name" value="DNA/RNA polymerases"/>
    <property type="match status" value="1"/>
</dbReference>
<evidence type="ECO:0000256" key="7">
    <source>
        <dbReference type="ARBA" id="ARBA00022801"/>
    </source>
</evidence>
<dbReference type="PANTHER" id="PTHR33064:SF37">
    <property type="entry name" value="RIBONUCLEASE H"/>
    <property type="match status" value="1"/>
</dbReference>
<dbReference type="InterPro" id="IPR000477">
    <property type="entry name" value="RT_dom"/>
</dbReference>
<feature type="domain" description="Reverse transcriptase" evidence="9">
    <location>
        <begin position="6"/>
        <end position="67"/>
    </location>
</feature>
<evidence type="ECO:0000256" key="8">
    <source>
        <dbReference type="ARBA" id="ARBA00022918"/>
    </source>
</evidence>
<evidence type="ECO:0000259" key="10">
    <source>
        <dbReference type="Pfam" id="PF17917"/>
    </source>
</evidence>
<organism evidence="11 12">
    <name type="scientific">Sparassis crispa</name>
    <dbReference type="NCBI Taxonomy" id="139825"/>
    <lineage>
        <taxon>Eukaryota</taxon>
        <taxon>Fungi</taxon>
        <taxon>Dikarya</taxon>
        <taxon>Basidiomycota</taxon>
        <taxon>Agaricomycotina</taxon>
        <taxon>Agaricomycetes</taxon>
        <taxon>Polyporales</taxon>
        <taxon>Sparassidaceae</taxon>
        <taxon>Sparassis</taxon>
    </lineage>
</organism>
<dbReference type="InterPro" id="IPR043502">
    <property type="entry name" value="DNA/RNA_pol_sf"/>
</dbReference>
<keyword evidence="12" id="KW-1185">Reference proteome</keyword>
<dbReference type="InParanoid" id="A0A401GP55"/>
<reference evidence="11 12" key="1">
    <citation type="journal article" date="2018" name="Sci. Rep.">
        <title>Genome sequence of the cauliflower mushroom Sparassis crispa (Hanabiratake) and its association with beneficial usage.</title>
        <authorList>
            <person name="Kiyama R."/>
            <person name="Furutani Y."/>
            <person name="Kawaguchi K."/>
            <person name="Nakanishi T."/>
        </authorList>
    </citation>
    <scope>NUCLEOTIDE SEQUENCE [LARGE SCALE GENOMIC DNA]</scope>
</reference>
<dbReference type="Gene3D" id="3.30.70.270">
    <property type="match status" value="2"/>
</dbReference>
<dbReference type="CDD" id="cd09274">
    <property type="entry name" value="RNase_HI_RT_Ty3"/>
    <property type="match status" value="1"/>
</dbReference>
<evidence type="ECO:0008006" key="13">
    <source>
        <dbReference type="Google" id="ProtNLM"/>
    </source>
</evidence>
<gene>
    <name evidence="11" type="ORF">SCP_0510620</name>
</gene>
<dbReference type="InterPro" id="IPR051320">
    <property type="entry name" value="Viral_Replic_Matur_Polypro"/>
</dbReference>
<keyword evidence="8" id="KW-0695">RNA-directed DNA polymerase</keyword>
<keyword evidence="5" id="KW-0064">Aspartyl protease</keyword>
<dbReference type="GO" id="GO:0004519">
    <property type="term" value="F:endonuclease activity"/>
    <property type="evidence" value="ECO:0007669"/>
    <property type="project" value="UniProtKB-KW"/>
</dbReference>
<keyword evidence="7" id="KW-0378">Hydrolase</keyword>
<dbReference type="InterPro" id="IPR041373">
    <property type="entry name" value="RT_RNaseH"/>
</dbReference>
<dbReference type="OrthoDB" id="3232518at2759"/>
<protein>
    <recommendedName>
        <fullName evidence="13">Reverse transcriptase domain-containing protein</fullName>
    </recommendedName>
</protein>
<feature type="domain" description="Reverse transcriptase RNase H-like" evidence="10">
    <location>
        <begin position="164"/>
        <end position="250"/>
    </location>
</feature>
<keyword evidence="4" id="KW-0540">Nuclease</keyword>
<sequence>MFTALHPYIGSICHVYLDDIIIWSDSLEEHHQNVETILSALRAHHLYCSPKKTDLFCLELHFLGHRISHAGVEADDSKVEKILAWLIPSSASDVCSFLGLVKYISNFLPALSNRTRILNSLSTKESERDFLWSSEHQTAFNVIKQLIVSRECLTVIDHQNMADNKIFVCTDASDWCSSAVLSFGPTLETAHLVAFDSMQFKGPELNYPVHEKELLAIVHALKKWCVNLIGVPFTIYTDHCTLKNFTFQKNLSK</sequence>
<evidence type="ECO:0000313" key="11">
    <source>
        <dbReference type="EMBL" id="GBE84003.1"/>
    </source>
</evidence>
<dbReference type="EMBL" id="BFAD01000005">
    <property type="protein sequence ID" value="GBE84003.1"/>
    <property type="molecule type" value="Genomic_DNA"/>
</dbReference>
<dbReference type="Pfam" id="PF00078">
    <property type="entry name" value="RVT_1"/>
    <property type="match status" value="1"/>
</dbReference>
<evidence type="ECO:0000256" key="1">
    <source>
        <dbReference type="ARBA" id="ARBA00022670"/>
    </source>
</evidence>
<evidence type="ECO:0000256" key="6">
    <source>
        <dbReference type="ARBA" id="ARBA00022759"/>
    </source>
</evidence>
<dbReference type="GO" id="GO:0003964">
    <property type="term" value="F:RNA-directed DNA polymerase activity"/>
    <property type="evidence" value="ECO:0007669"/>
    <property type="project" value="UniProtKB-KW"/>
</dbReference>
<dbReference type="PANTHER" id="PTHR33064">
    <property type="entry name" value="POL PROTEIN"/>
    <property type="match status" value="1"/>
</dbReference>
<evidence type="ECO:0000256" key="3">
    <source>
        <dbReference type="ARBA" id="ARBA00022695"/>
    </source>
</evidence>
<evidence type="ECO:0000313" key="12">
    <source>
        <dbReference type="Proteomes" id="UP000287166"/>
    </source>
</evidence>
<keyword evidence="2" id="KW-0808">Transferase</keyword>
<comment type="caution">
    <text evidence="11">The sequence shown here is derived from an EMBL/GenBank/DDBJ whole genome shotgun (WGS) entry which is preliminary data.</text>
</comment>
<dbReference type="GO" id="GO:0004190">
    <property type="term" value="F:aspartic-type endopeptidase activity"/>
    <property type="evidence" value="ECO:0007669"/>
    <property type="project" value="UniProtKB-KW"/>
</dbReference>
<dbReference type="AlphaFoldDB" id="A0A401GP55"/>
<evidence type="ECO:0000256" key="4">
    <source>
        <dbReference type="ARBA" id="ARBA00022722"/>
    </source>
</evidence>
<name>A0A401GP55_9APHY</name>
<evidence type="ECO:0000259" key="9">
    <source>
        <dbReference type="Pfam" id="PF00078"/>
    </source>
</evidence>
<evidence type="ECO:0000256" key="2">
    <source>
        <dbReference type="ARBA" id="ARBA00022679"/>
    </source>
</evidence>
<dbReference type="STRING" id="139825.A0A401GP55"/>